<sequence>MVYFKWDPSQPDPTWLEPSAVLIVYCHFIRISIHRPFISINDVSDGPLPMLILTIAARGLCQVMHCLKERGIVPSVYFHGMGFTAGFIILLLLGFCAASQAMGALELAEESGAQEENTDMLNQLRWIPVDEMRLDIMYPPTTSGQTPGYATGDPHTTAHALGPISLAQGSSAVTQASQSLTQSYLHPAFVDDLPQQGFPNYSTIVPMMMNGASGNTVYVLVSCVHALAKWTSCRFNRLMDAFYGGRYE</sequence>
<keyword evidence="1" id="KW-1133">Transmembrane helix</keyword>
<keyword evidence="1" id="KW-0812">Transmembrane</keyword>
<keyword evidence="3" id="KW-1185">Reference proteome</keyword>
<dbReference type="OrthoDB" id="4456959at2759"/>
<protein>
    <submittedName>
        <fullName evidence="2">Uncharacterized protein</fullName>
    </submittedName>
</protein>
<evidence type="ECO:0000313" key="2">
    <source>
        <dbReference type="EMBL" id="TFL01495.1"/>
    </source>
</evidence>
<keyword evidence="1" id="KW-0472">Membrane</keyword>
<name>A0A5C3QHE7_9AGAR</name>
<gene>
    <name evidence="2" type="ORF">BDV98DRAFT_620345</name>
</gene>
<dbReference type="EMBL" id="ML178825">
    <property type="protein sequence ID" value="TFL01495.1"/>
    <property type="molecule type" value="Genomic_DNA"/>
</dbReference>
<feature type="transmembrane region" description="Helical" evidence="1">
    <location>
        <begin position="77"/>
        <end position="98"/>
    </location>
</feature>
<proteinExistence type="predicted"/>
<dbReference type="Proteomes" id="UP000305067">
    <property type="component" value="Unassembled WGS sequence"/>
</dbReference>
<organism evidence="2 3">
    <name type="scientific">Pterulicium gracile</name>
    <dbReference type="NCBI Taxonomy" id="1884261"/>
    <lineage>
        <taxon>Eukaryota</taxon>
        <taxon>Fungi</taxon>
        <taxon>Dikarya</taxon>
        <taxon>Basidiomycota</taxon>
        <taxon>Agaricomycotina</taxon>
        <taxon>Agaricomycetes</taxon>
        <taxon>Agaricomycetidae</taxon>
        <taxon>Agaricales</taxon>
        <taxon>Pleurotineae</taxon>
        <taxon>Pterulaceae</taxon>
        <taxon>Pterulicium</taxon>
    </lineage>
</organism>
<evidence type="ECO:0000256" key="1">
    <source>
        <dbReference type="SAM" id="Phobius"/>
    </source>
</evidence>
<evidence type="ECO:0000313" key="3">
    <source>
        <dbReference type="Proteomes" id="UP000305067"/>
    </source>
</evidence>
<reference evidence="2 3" key="1">
    <citation type="journal article" date="2019" name="Nat. Ecol. Evol.">
        <title>Megaphylogeny resolves global patterns of mushroom evolution.</title>
        <authorList>
            <person name="Varga T."/>
            <person name="Krizsan K."/>
            <person name="Foldi C."/>
            <person name="Dima B."/>
            <person name="Sanchez-Garcia M."/>
            <person name="Sanchez-Ramirez S."/>
            <person name="Szollosi G.J."/>
            <person name="Szarkandi J.G."/>
            <person name="Papp V."/>
            <person name="Albert L."/>
            <person name="Andreopoulos W."/>
            <person name="Angelini C."/>
            <person name="Antonin V."/>
            <person name="Barry K.W."/>
            <person name="Bougher N.L."/>
            <person name="Buchanan P."/>
            <person name="Buyck B."/>
            <person name="Bense V."/>
            <person name="Catcheside P."/>
            <person name="Chovatia M."/>
            <person name="Cooper J."/>
            <person name="Damon W."/>
            <person name="Desjardin D."/>
            <person name="Finy P."/>
            <person name="Geml J."/>
            <person name="Haridas S."/>
            <person name="Hughes K."/>
            <person name="Justo A."/>
            <person name="Karasinski D."/>
            <person name="Kautmanova I."/>
            <person name="Kiss B."/>
            <person name="Kocsube S."/>
            <person name="Kotiranta H."/>
            <person name="LaButti K.M."/>
            <person name="Lechner B.E."/>
            <person name="Liimatainen K."/>
            <person name="Lipzen A."/>
            <person name="Lukacs Z."/>
            <person name="Mihaltcheva S."/>
            <person name="Morgado L.N."/>
            <person name="Niskanen T."/>
            <person name="Noordeloos M.E."/>
            <person name="Ohm R.A."/>
            <person name="Ortiz-Santana B."/>
            <person name="Ovrebo C."/>
            <person name="Racz N."/>
            <person name="Riley R."/>
            <person name="Savchenko A."/>
            <person name="Shiryaev A."/>
            <person name="Soop K."/>
            <person name="Spirin V."/>
            <person name="Szebenyi C."/>
            <person name="Tomsovsky M."/>
            <person name="Tulloss R.E."/>
            <person name="Uehling J."/>
            <person name="Grigoriev I.V."/>
            <person name="Vagvolgyi C."/>
            <person name="Papp T."/>
            <person name="Martin F.M."/>
            <person name="Miettinen O."/>
            <person name="Hibbett D.S."/>
            <person name="Nagy L.G."/>
        </authorList>
    </citation>
    <scope>NUCLEOTIDE SEQUENCE [LARGE SCALE GENOMIC DNA]</scope>
    <source>
        <strain evidence="2 3">CBS 309.79</strain>
    </source>
</reference>
<dbReference type="AlphaFoldDB" id="A0A5C3QHE7"/>
<accession>A0A5C3QHE7</accession>